<dbReference type="InterPro" id="IPR001270">
    <property type="entry name" value="ClpA/B"/>
</dbReference>
<comment type="catalytic activity">
    <reaction evidence="10 11">
        <text>DNA(n) + a 2'-deoxyribonucleoside 5'-triphosphate = DNA(n+1) + diphosphate</text>
        <dbReference type="Rhea" id="RHEA:22508"/>
        <dbReference type="Rhea" id="RHEA-COMP:17339"/>
        <dbReference type="Rhea" id="RHEA-COMP:17340"/>
        <dbReference type="ChEBI" id="CHEBI:33019"/>
        <dbReference type="ChEBI" id="CHEBI:61560"/>
        <dbReference type="ChEBI" id="CHEBI:173112"/>
        <dbReference type="EC" id="2.7.7.7"/>
    </reaction>
</comment>
<dbReference type="CDD" id="cd00009">
    <property type="entry name" value="AAA"/>
    <property type="match status" value="1"/>
</dbReference>
<dbReference type="GO" id="GO:0005524">
    <property type="term" value="F:ATP binding"/>
    <property type="evidence" value="ECO:0007669"/>
    <property type="project" value="UniProtKB-KW"/>
</dbReference>
<dbReference type="OrthoDB" id="9810148at2"/>
<dbReference type="CDD" id="cd18137">
    <property type="entry name" value="HLD_clamp_pol_III_gamma_tau"/>
    <property type="match status" value="1"/>
</dbReference>
<dbReference type="Gene3D" id="1.20.272.10">
    <property type="match status" value="1"/>
</dbReference>
<comment type="subunit">
    <text evidence="11">DNA polymerase III contains a core (composed of alpha, epsilon and theta chains) that associates with a tau subunit. This core dimerizes to form the POLIII' complex. PolIII' associates with the gamma complex (composed of gamma, delta, delta', psi and chi chains) and with the beta chain to form the complete DNA polymerase III complex.</text>
</comment>
<evidence type="ECO:0000256" key="9">
    <source>
        <dbReference type="ARBA" id="ARBA00022932"/>
    </source>
</evidence>
<feature type="domain" description="AAA+ ATPase" evidence="13">
    <location>
        <begin position="52"/>
        <end position="194"/>
    </location>
</feature>
<comment type="similarity">
    <text evidence="1 11">Belongs to the DnaX/STICHEL family.</text>
</comment>
<evidence type="ECO:0000256" key="5">
    <source>
        <dbReference type="ARBA" id="ARBA00022723"/>
    </source>
</evidence>
<keyword evidence="7" id="KW-0862">Zinc</keyword>
<sequence length="618" mass="66940">MTEEGIEHVEPSHANDQYVVVARRYRPQSFEELVGQSQVAQALKNAIERGRVGHAYLFTGARGVGKTSSARILAKALNCQRGPSATPCNECDICRSVTVGEDVDVLEIDGASNRGIEEIRQLRSNVNIRPSRARFKIYIIDEVHMFTKEAFNALLKTLEEPPEHVKFIFCTTDPEKIPITVLSRCQRFDFGGIRMDEIVTRLAYIVENEGVTAEPEALRLLARKANGSMRDSQSLLEQLLAFGGREITVADVNQMLGAAGSEQIAVIMTALAARDAAAVLAYFDQALTRGIDPGQLIEQLLGFFRDMMTLAVGAGPTLLQTVLPTDAEKIEAVAKSYGLANVMAAVQILDDALVRMQRSAHARILAEMALVRVCQLEDLQSVADLVETIRSGKPLPARPAIQIAAAPQPSAAPQLPPQAAPQAMSTVQTDVAAERTESRVNSSDPASSGPVRQASPSEVTSYVEEPDPELGLSEPPRTNGIKLTDSTAKNIWEGILTDMSDLVGEYARPYKTVATSGPNRLVVSFSAAYNSQVEFLRRPAAKTRLEGMLTEAVGNPVTLEFKVLNDVPAAKTQEPPKRSAPSSGQMIRKVQQNQLVQQAIEMFGAEVTSVRAPESGGS</sequence>
<proteinExistence type="inferred from homology"/>
<dbReference type="SUPFAM" id="SSF52540">
    <property type="entry name" value="P-loop containing nucleoside triphosphate hydrolases"/>
    <property type="match status" value="1"/>
</dbReference>
<evidence type="ECO:0000256" key="3">
    <source>
        <dbReference type="ARBA" id="ARBA00022695"/>
    </source>
</evidence>
<dbReference type="SMART" id="SM00382">
    <property type="entry name" value="AAA"/>
    <property type="match status" value="1"/>
</dbReference>
<dbReference type="Pfam" id="PF12169">
    <property type="entry name" value="DNA_pol3_gamma3"/>
    <property type="match status" value="1"/>
</dbReference>
<evidence type="ECO:0000256" key="10">
    <source>
        <dbReference type="ARBA" id="ARBA00049244"/>
    </source>
</evidence>
<name>A3ZPF5_9BACT</name>
<dbReference type="eggNOG" id="COG2812">
    <property type="taxonomic scope" value="Bacteria"/>
</dbReference>
<dbReference type="Proteomes" id="UP000004358">
    <property type="component" value="Unassembled WGS sequence"/>
</dbReference>
<dbReference type="GO" id="GO:0006261">
    <property type="term" value="P:DNA-templated DNA replication"/>
    <property type="evidence" value="ECO:0007669"/>
    <property type="project" value="TreeGrafter"/>
</dbReference>
<evidence type="ECO:0000256" key="1">
    <source>
        <dbReference type="ARBA" id="ARBA00006360"/>
    </source>
</evidence>
<evidence type="ECO:0000256" key="6">
    <source>
        <dbReference type="ARBA" id="ARBA00022741"/>
    </source>
</evidence>
<evidence type="ECO:0000256" key="4">
    <source>
        <dbReference type="ARBA" id="ARBA00022705"/>
    </source>
</evidence>
<keyword evidence="3 11" id="KW-0548">Nucleotidyltransferase</keyword>
<dbReference type="FunFam" id="1.10.8.60:FF:000013">
    <property type="entry name" value="DNA polymerase III subunit gamma/tau"/>
    <property type="match status" value="1"/>
</dbReference>
<dbReference type="InterPro" id="IPR027417">
    <property type="entry name" value="P-loop_NTPase"/>
</dbReference>
<dbReference type="PANTHER" id="PTHR11669">
    <property type="entry name" value="REPLICATION FACTOR C / DNA POLYMERASE III GAMMA-TAU SUBUNIT"/>
    <property type="match status" value="1"/>
</dbReference>
<keyword evidence="2 11" id="KW-0808">Transferase</keyword>
<dbReference type="SUPFAM" id="SSF48019">
    <property type="entry name" value="post-AAA+ oligomerization domain-like"/>
    <property type="match status" value="1"/>
</dbReference>
<dbReference type="InterPro" id="IPR045085">
    <property type="entry name" value="HLD_clamp_pol_III_gamma_tau"/>
</dbReference>
<dbReference type="InterPro" id="IPR050238">
    <property type="entry name" value="DNA_Rep/Repair_Clamp_Loader"/>
</dbReference>
<keyword evidence="6 11" id="KW-0547">Nucleotide-binding</keyword>
<evidence type="ECO:0000313" key="14">
    <source>
        <dbReference type="EMBL" id="EAQ81633.1"/>
    </source>
</evidence>
<comment type="function">
    <text evidence="11">DNA polymerase III is a complex, multichain enzyme responsible for most of the replicative synthesis in bacteria. This DNA polymerase also exhibits 3' to 5' exonuclease activity.</text>
</comment>
<dbReference type="Pfam" id="PF22608">
    <property type="entry name" value="DNAX_ATPase_lid"/>
    <property type="match status" value="1"/>
</dbReference>
<dbReference type="GO" id="GO:0003677">
    <property type="term" value="F:DNA binding"/>
    <property type="evidence" value="ECO:0007669"/>
    <property type="project" value="InterPro"/>
</dbReference>
<evidence type="ECO:0000313" key="15">
    <source>
        <dbReference type="Proteomes" id="UP000004358"/>
    </source>
</evidence>
<dbReference type="InterPro" id="IPR003593">
    <property type="entry name" value="AAA+_ATPase"/>
</dbReference>
<keyword evidence="9 11" id="KW-0239">DNA-directed DNA polymerase</keyword>
<dbReference type="STRING" id="314230.DSM3645_28667"/>
<dbReference type="Gene3D" id="3.40.50.300">
    <property type="entry name" value="P-loop containing nucleotide triphosphate hydrolases"/>
    <property type="match status" value="1"/>
</dbReference>
<dbReference type="PANTHER" id="PTHR11669:SF0">
    <property type="entry name" value="PROTEIN STICHEL-LIKE 2"/>
    <property type="match status" value="1"/>
</dbReference>
<keyword evidence="8 11" id="KW-0067">ATP-binding</keyword>
<organism evidence="14 15">
    <name type="scientific">Blastopirellula marina DSM 3645</name>
    <dbReference type="NCBI Taxonomy" id="314230"/>
    <lineage>
        <taxon>Bacteria</taxon>
        <taxon>Pseudomonadati</taxon>
        <taxon>Planctomycetota</taxon>
        <taxon>Planctomycetia</taxon>
        <taxon>Pirellulales</taxon>
        <taxon>Pirellulaceae</taxon>
        <taxon>Blastopirellula</taxon>
    </lineage>
</organism>
<evidence type="ECO:0000256" key="8">
    <source>
        <dbReference type="ARBA" id="ARBA00022840"/>
    </source>
</evidence>
<evidence type="ECO:0000259" key="13">
    <source>
        <dbReference type="SMART" id="SM00382"/>
    </source>
</evidence>
<dbReference type="NCBIfam" id="TIGR02397">
    <property type="entry name" value="dnaX_nterm"/>
    <property type="match status" value="1"/>
</dbReference>
<dbReference type="InterPro" id="IPR012763">
    <property type="entry name" value="DNA_pol_III_sug/sutau_N"/>
</dbReference>
<dbReference type="HOGENOM" id="CLU_006229_0_7_0"/>
<dbReference type="Gene3D" id="1.10.8.60">
    <property type="match status" value="1"/>
</dbReference>
<dbReference type="AlphaFoldDB" id="A3ZPF5"/>
<comment type="caution">
    <text evidence="14">The sequence shown here is derived from an EMBL/GenBank/DDBJ whole genome shotgun (WGS) entry which is preliminary data.</text>
</comment>
<evidence type="ECO:0000256" key="7">
    <source>
        <dbReference type="ARBA" id="ARBA00022833"/>
    </source>
</evidence>
<accession>A3ZPF5</accession>
<dbReference type="EMBL" id="AANZ01000004">
    <property type="protein sequence ID" value="EAQ81633.1"/>
    <property type="molecule type" value="Genomic_DNA"/>
</dbReference>
<evidence type="ECO:0000256" key="2">
    <source>
        <dbReference type="ARBA" id="ARBA00022679"/>
    </source>
</evidence>
<evidence type="ECO:0000256" key="12">
    <source>
        <dbReference type="SAM" id="MobiDB-lite"/>
    </source>
</evidence>
<reference evidence="14 15" key="1">
    <citation type="submission" date="2006-02" db="EMBL/GenBank/DDBJ databases">
        <authorList>
            <person name="Amann R."/>
            <person name="Ferriera S."/>
            <person name="Johnson J."/>
            <person name="Kravitz S."/>
            <person name="Halpern A."/>
            <person name="Remington K."/>
            <person name="Beeson K."/>
            <person name="Tran B."/>
            <person name="Rogers Y.-H."/>
            <person name="Friedman R."/>
            <person name="Venter J.C."/>
        </authorList>
    </citation>
    <scope>NUCLEOTIDE SEQUENCE [LARGE SCALE GENOMIC DNA]</scope>
    <source>
        <strain evidence="14 15">DSM 3645</strain>
    </source>
</reference>
<dbReference type="PRINTS" id="PR00300">
    <property type="entry name" value="CLPPROTEASEA"/>
</dbReference>
<dbReference type="NCBIfam" id="NF004046">
    <property type="entry name" value="PRK05563.1"/>
    <property type="match status" value="1"/>
</dbReference>
<keyword evidence="4 11" id="KW-0235">DNA replication</keyword>
<dbReference type="InterPro" id="IPR022754">
    <property type="entry name" value="DNA_pol_III_gamma-3"/>
</dbReference>
<dbReference type="Pfam" id="PF13177">
    <property type="entry name" value="DNA_pol3_delta2"/>
    <property type="match status" value="1"/>
</dbReference>
<dbReference type="GO" id="GO:0009360">
    <property type="term" value="C:DNA polymerase III complex"/>
    <property type="evidence" value="ECO:0007669"/>
    <property type="project" value="InterPro"/>
</dbReference>
<dbReference type="RefSeq" id="WP_002653624.1">
    <property type="nucleotide sequence ID" value="NZ_CH672376.1"/>
</dbReference>
<keyword evidence="5" id="KW-0479">Metal-binding</keyword>
<dbReference type="FunFam" id="3.40.50.300:FF:000014">
    <property type="entry name" value="DNA polymerase III subunit gamma/tau"/>
    <property type="match status" value="1"/>
</dbReference>
<dbReference type="InterPro" id="IPR008921">
    <property type="entry name" value="DNA_pol3_clamp-load_cplx_C"/>
</dbReference>
<dbReference type="GO" id="GO:0046872">
    <property type="term" value="F:metal ion binding"/>
    <property type="evidence" value="ECO:0007669"/>
    <property type="project" value="UniProtKB-KW"/>
</dbReference>
<protein>
    <recommendedName>
        <fullName evidence="11">DNA polymerase III subunit gamma/tau</fullName>
        <ecNumber evidence="11">2.7.7.7</ecNumber>
    </recommendedName>
</protein>
<dbReference type="EC" id="2.7.7.7" evidence="11"/>
<gene>
    <name evidence="11" type="primary">dnaX</name>
    <name evidence="14" type="ORF">DSM3645_28667</name>
</gene>
<feature type="region of interest" description="Disordered" evidence="12">
    <location>
        <begin position="407"/>
        <end position="482"/>
    </location>
</feature>
<dbReference type="GO" id="GO:0003887">
    <property type="term" value="F:DNA-directed DNA polymerase activity"/>
    <property type="evidence" value="ECO:0007669"/>
    <property type="project" value="UniProtKB-KW"/>
</dbReference>
<evidence type="ECO:0000256" key="11">
    <source>
        <dbReference type="RuleBase" id="RU364063"/>
    </source>
</evidence>